<feature type="region of interest" description="Disordered" evidence="3">
    <location>
        <begin position="527"/>
        <end position="594"/>
    </location>
</feature>
<dbReference type="GeneID" id="101859102"/>
<keyword evidence="2" id="KW-0967">Endosome</keyword>
<feature type="compositionally biased region" description="Low complexity" evidence="3">
    <location>
        <begin position="393"/>
        <end position="404"/>
    </location>
</feature>
<evidence type="ECO:0000313" key="5">
    <source>
        <dbReference type="Proteomes" id="UP000694888"/>
    </source>
</evidence>
<evidence type="ECO:0000259" key="4">
    <source>
        <dbReference type="PROSITE" id="PS50004"/>
    </source>
</evidence>
<gene>
    <name evidence="6" type="primary">LOC101859102</name>
</gene>
<feature type="region of interest" description="Disordered" evidence="3">
    <location>
        <begin position="346"/>
        <end position="506"/>
    </location>
</feature>
<dbReference type="PANTHER" id="PTHR15746">
    <property type="entry name" value="RAB11-RELATED"/>
    <property type="match status" value="1"/>
</dbReference>
<dbReference type="InterPro" id="IPR037789">
    <property type="entry name" value="FIP_classI"/>
</dbReference>
<feature type="region of interest" description="Disordered" evidence="3">
    <location>
        <begin position="168"/>
        <end position="223"/>
    </location>
</feature>
<feature type="compositionally biased region" description="Basic residues" evidence="3">
    <location>
        <begin position="210"/>
        <end position="219"/>
    </location>
</feature>
<keyword evidence="5" id="KW-1185">Reference proteome</keyword>
<dbReference type="PROSITE" id="PS50004">
    <property type="entry name" value="C2"/>
    <property type="match status" value="1"/>
</dbReference>
<proteinExistence type="predicted"/>
<evidence type="ECO:0000256" key="3">
    <source>
        <dbReference type="SAM" id="MobiDB-lite"/>
    </source>
</evidence>
<dbReference type="InterPro" id="IPR000008">
    <property type="entry name" value="C2_dom"/>
</dbReference>
<dbReference type="RefSeq" id="XP_005099094.2">
    <property type="nucleotide sequence ID" value="XM_005099037.2"/>
</dbReference>
<accession>A0ABM0JQD8</accession>
<comment type="subcellular location">
    <subcellularLocation>
        <location evidence="1">Recycling endosome</location>
    </subcellularLocation>
</comment>
<dbReference type="InterPro" id="IPR035892">
    <property type="entry name" value="C2_domain_sf"/>
</dbReference>
<feature type="compositionally biased region" description="Low complexity" evidence="3">
    <location>
        <begin position="287"/>
        <end position="313"/>
    </location>
</feature>
<feature type="domain" description="C2" evidence="4">
    <location>
        <begin position="1"/>
        <end position="105"/>
    </location>
</feature>
<evidence type="ECO:0000256" key="1">
    <source>
        <dbReference type="ARBA" id="ARBA00004172"/>
    </source>
</evidence>
<sequence length="606" mass="64706">MSAWSPTHVQFTVLRARNLISKGKGGNNDVFVTIQLGKEKYQTSTIRNALNPEWFEECDLPIPHMHTSVEVSVYHRGVLSDDFLGLAHIPVWEHSIAETPRSQWVSLHNKPGAKSGNNKYRGELEVKLTFHCQSRNDVIVPQGLKKRSSSIRNIASVFSDRFKLTRSRSFRENRRDPEGGKPDKARVSGGGGGDSLDGQEMRRGLPHPPYPHHHHHHHSLSMSGGAPVHFSALDVNRTPWGVDPDCTDGLTRSYSMSAAYIKSMSLDRGRGVAYSTAGTTRPAAMSQQQQQQQQQQHYNGLSNNHNNSSSSSNVPFFHAGDFGTGVSQLHSQSLYNLPGERRSCAEIPLHHAPPPPYDVRARSQDDSALMAASRDRHHRTGGGHPHNALLHPTGSTSAISSSGAYFEPVTHGQTGSRDPRSGGIYESIKERTEPENSLSSSSDDPESVPGPKPRMRRSGAGGVTSSTSSKTRRDVPAMGSSSRDYVKDSSSAIFPPPSIPGGQGNGVVVVGGRSSPSVTPFSLISSSASMQSPVGEPYSPRDSGILDDRSSSHGNSLEGSINITTDGNSNINGNGNGGVTGNAAASSGAGLGGGSSALAAVVVAFR</sequence>
<evidence type="ECO:0000256" key="2">
    <source>
        <dbReference type="ARBA" id="ARBA00022753"/>
    </source>
</evidence>
<feature type="compositionally biased region" description="Basic and acidic residues" evidence="3">
    <location>
        <begin position="169"/>
        <end position="186"/>
    </location>
</feature>
<dbReference type="SUPFAM" id="SSF49562">
    <property type="entry name" value="C2 domain (Calcium/lipid-binding domain, CaLB)"/>
    <property type="match status" value="1"/>
</dbReference>
<dbReference type="SMART" id="SM00239">
    <property type="entry name" value="C2"/>
    <property type="match status" value="1"/>
</dbReference>
<organism evidence="5 6">
    <name type="scientific">Aplysia californica</name>
    <name type="common">California sea hare</name>
    <dbReference type="NCBI Taxonomy" id="6500"/>
    <lineage>
        <taxon>Eukaryota</taxon>
        <taxon>Metazoa</taxon>
        <taxon>Spiralia</taxon>
        <taxon>Lophotrochozoa</taxon>
        <taxon>Mollusca</taxon>
        <taxon>Gastropoda</taxon>
        <taxon>Heterobranchia</taxon>
        <taxon>Euthyneura</taxon>
        <taxon>Tectipleura</taxon>
        <taxon>Aplysiida</taxon>
        <taxon>Aplysioidea</taxon>
        <taxon>Aplysiidae</taxon>
        <taxon>Aplysia</taxon>
    </lineage>
</organism>
<name>A0ABM0JQD8_APLCA</name>
<reference evidence="6" key="1">
    <citation type="submission" date="2025-08" db="UniProtKB">
        <authorList>
            <consortium name="RefSeq"/>
        </authorList>
    </citation>
    <scope>IDENTIFICATION</scope>
</reference>
<dbReference type="Gene3D" id="2.60.40.150">
    <property type="entry name" value="C2 domain"/>
    <property type="match status" value="1"/>
</dbReference>
<dbReference type="Proteomes" id="UP000694888">
    <property type="component" value="Unplaced"/>
</dbReference>
<evidence type="ECO:0000313" key="6">
    <source>
        <dbReference type="RefSeq" id="XP_005099094.2"/>
    </source>
</evidence>
<feature type="compositionally biased region" description="Polar residues" evidence="3">
    <location>
        <begin position="552"/>
        <end position="566"/>
    </location>
</feature>
<dbReference type="PANTHER" id="PTHR15746:SF23">
    <property type="entry name" value="RAB11 INTERACTING PROTEIN, ISOFORM A"/>
    <property type="match status" value="1"/>
</dbReference>
<dbReference type="Pfam" id="PF00168">
    <property type="entry name" value="C2"/>
    <property type="match status" value="1"/>
</dbReference>
<protein>
    <submittedName>
        <fullName evidence="6">Uncharacterized protein LOC101859102</fullName>
    </submittedName>
</protein>
<feature type="compositionally biased region" description="Low complexity" evidence="3">
    <location>
        <begin position="480"/>
        <end position="493"/>
    </location>
</feature>
<feature type="region of interest" description="Disordered" evidence="3">
    <location>
        <begin position="276"/>
        <end position="316"/>
    </location>
</feature>